<reference evidence="13 14" key="1">
    <citation type="journal article" date="2021" name="Environ. Microbiol.">
        <title>Gene family expansions and transcriptome signatures uncover fungal adaptations to wood decay.</title>
        <authorList>
            <person name="Hage H."/>
            <person name="Miyauchi S."/>
            <person name="Viragh M."/>
            <person name="Drula E."/>
            <person name="Min B."/>
            <person name="Chaduli D."/>
            <person name="Navarro D."/>
            <person name="Favel A."/>
            <person name="Norest M."/>
            <person name="Lesage-Meessen L."/>
            <person name="Balint B."/>
            <person name="Merenyi Z."/>
            <person name="de Eugenio L."/>
            <person name="Morin E."/>
            <person name="Martinez A.T."/>
            <person name="Baldrian P."/>
            <person name="Stursova M."/>
            <person name="Martinez M.J."/>
            <person name="Novotny C."/>
            <person name="Magnuson J.K."/>
            <person name="Spatafora J.W."/>
            <person name="Maurice S."/>
            <person name="Pangilinan J."/>
            <person name="Andreopoulos W."/>
            <person name="LaButti K."/>
            <person name="Hundley H."/>
            <person name="Na H."/>
            <person name="Kuo A."/>
            <person name="Barry K."/>
            <person name="Lipzen A."/>
            <person name="Henrissat B."/>
            <person name="Riley R."/>
            <person name="Ahrendt S."/>
            <person name="Nagy L.G."/>
            <person name="Grigoriev I.V."/>
            <person name="Martin F."/>
            <person name="Rosso M.N."/>
        </authorList>
    </citation>
    <scope>NUCLEOTIDE SEQUENCE [LARGE SCALE GENOMIC DNA]</scope>
    <source>
        <strain evidence="13 14">CIRM-BRFM 1785</strain>
    </source>
</reference>
<feature type="region of interest" description="Disordered" evidence="6">
    <location>
        <begin position="1"/>
        <end position="62"/>
    </location>
</feature>
<evidence type="ECO:0000259" key="12">
    <source>
        <dbReference type="Pfam" id="PF17407"/>
    </source>
</evidence>
<evidence type="ECO:0000256" key="3">
    <source>
        <dbReference type="ARBA" id="ARBA00022884"/>
    </source>
</evidence>
<dbReference type="Pfam" id="PF17404">
    <property type="entry name" value="Nrap_D3"/>
    <property type="match status" value="1"/>
</dbReference>
<evidence type="ECO:0000259" key="9">
    <source>
        <dbReference type="Pfam" id="PF17404"/>
    </source>
</evidence>
<evidence type="ECO:0000259" key="7">
    <source>
        <dbReference type="Pfam" id="PF03813"/>
    </source>
</evidence>
<dbReference type="Pfam" id="PF17405">
    <property type="entry name" value="Nrap_D4"/>
    <property type="match status" value="1"/>
</dbReference>
<feature type="domain" description="Nrap protein" evidence="10">
    <location>
        <begin position="716"/>
        <end position="926"/>
    </location>
</feature>
<evidence type="ECO:0000259" key="8">
    <source>
        <dbReference type="Pfam" id="PF17403"/>
    </source>
</evidence>
<proteinExistence type="inferred from homology"/>
<feature type="domain" description="Nrap protein" evidence="11">
    <location>
        <begin position="928"/>
        <end position="1087"/>
    </location>
</feature>
<feature type="compositionally biased region" description="Low complexity" evidence="6">
    <location>
        <begin position="316"/>
        <end position="326"/>
    </location>
</feature>
<dbReference type="Pfam" id="PF03813">
    <property type="entry name" value="Nrap"/>
    <property type="match status" value="1"/>
</dbReference>
<feature type="compositionally biased region" description="Acidic residues" evidence="6">
    <location>
        <begin position="42"/>
        <end position="56"/>
    </location>
</feature>
<keyword evidence="14" id="KW-1185">Reference proteome</keyword>
<dbReference type="PANTHER" id="PTHR17972:SF0">
    <property type="entry name" value="NUCLEOLAR PROTEIN 6"/>
    <property type="match status" value="1"/>
</dbReference>
<dbReference type="RefSeq" id="XP_047772577.1">
    <property type="nucleotide sequence ID" value="XM_047926144.1"/>
</dbReference>
<dbReference type="InterPro" id="IPR035368">
    <property type="entry name" value="Nrap_D3"/>
</dbReference>
<dbReference type="EMBL" id="JADCUA010000044">
    <property type="protein sequence ID" value="KAH9829045.1"/>
    <property type="molecule type" value="Genomic_DNA"/>
</dbReference>
<feature type="domain" description="Nrap protein" evidence="12">
    <location>
        <begin position="1090"/>
        <end position="1233"/>
    </location>
</feature>
<keyword evidence="5" id="KW-0690">Ribosome biogenesis</keyword>
<protein>
    <recommendedName>
        <fullName evidence="5">U3 small nucleolar RNA-associated protein 22</fullName>
    </recommendedName>
</protein>
<keyword evidence="4 5" id="KW-0539">Nucleus</keyword>
<comment type="caution">
    <text evidence="13">The sequence shown here is derived from an EMBL/GenBank/DDBJ whole genome shotgun (WGS) entry which is preliminary data.</text>
</comment>
<dbReference type="GeneID" id="72006876"/>
<feature type="domain" description="Nrap protein" evidence="8">
    <location>
        <begin position="358"/>
        <end position="522"/>
    </location>
</feature>
<evidence type="ECO:0000256" key="5">
    <source>
        <dbReference type="RuleBase" id="RU364032"/>
    </source>
</evidence>
<dbReference type="Proteomes" id="UP000814176">
    <property type="component" value="Unassembled WGS sequence"/>
</dbReference>
<dbReference type="Pfam" id="PF17403">
    <property type="entry name" value="Nrap_D2"/>
    <property type="match status" value="1"/>
</dbReference>
<sequence>MASSLKRKRVQDNPHAKSKRRHTTPDSEDSGLSQASAHADFEEHESEQDGADEDVGSDASSEGHVELLEPAGDTQESDAAIHVKAPPKGEELRDIKDATDLFRSTSFKLQIDALLPNVRAKYHRSAPLDKFLLSLHTFLNGLPSIPPKHPLAASRDLQKKGVAVPYVLPQPTEDTNWKVAFEKPAEILLVGSWALKTSVKAKDGRRYVVDLAVTMPESLFQEKDYLHSRFFQKRAFYLAVIAAAVSGKKSGLNIEVLYESTNGDPRLTTLVLRPKADGSASDFSSLNTEVRILPVLPSSSPIPVQRLGPSRPNVRASASSDDSASDTPSPIYNSRIIQHLTPKPHLVSTHALKESVPAFSDALALLRVWAHQRGYGVGDRLCVRGFEGRGAWWVGLLECLVMGEEVAENGGQFGGFGKKEKRRPLGKGLSSYQLFKAALDLLARYDFAKNRTVIKSKDGHRFPPEDYASHEAALVDSSSMLNLLAGVPLTSLEMLRYDAQQTLDVLDNSGLSEDPFPLVFLKEQRDVANRFDVVLRIDLSSAEAGNLPPHAILEHGSAYNALIAHLLSTAKRALSNRTRAIAVLHPSSSSRPLSQAQPSNPSTVLLGLVLDTEHAFRLVDHGPPASEQETEEAKQFRDFWGEKAELRRFKDGSIVESVVWTVGSSDERAHIPAMIVRYILGLHLGLSEESIHGWQNGFDGIVRLPENVGKVLRDGRVETGFKAAMSAFDSLVKAMKALDEQLPLAITTVSPISDSLRYTSSLAPVAIPTSVASALPACARYVAPMEIIVEFEKSGRWPDDLRATQKIKLAFFEALATALMGSQKGLRASVIVSSPHAASDIEDQACLEIVTAAGWAFHARIWHDREQLLLERAIDDKPHIPKHVKKNMHMEGDPKERAAATAALEVYRRRFVHAPRHHRAVAALSHRFSAFAGTARLVKRWLAAHWLLEGHVRAEAAELLCAAVFLRGAKSGGDARAGVPGSKERGFARVMELLKDWEWSAGMFVSLYGDDSDAVKDVPPVGVDVKAGARQGVWAIATEVDREGHVWTAEGPDAVVARRVKALAQATWEALKGMEGGNFEVKTLFAHPTEHYDFIVELDPAVLPRYAQGVQADPAIWAKKGKYANARGDDGEAKLLPGFDPARAFHEDLKRVYEHTFVLFHDPLGGHMFGGVWDPSLKVPRPFRVLGGYSSMPVAKDTDKPKEKEKDKSLVVLNESAVLSEIERMGRGLVKRIVVQV</sequence>
<dbReference type="InterPro" id="IPR005554">
    <property type="entry name" value="NOL6/Upt22"/>
</dbReference>
<dbReference type="Pfam" id="PF17406">
    <property type="entry name" value="Nrap_D5"/>
    <property type="match status" value="1"/>
</dbReference>
<comment type="subcellular location">
    <subcellularLocation>
        <location evidence="1 5">Nucleus</location>
        <location evidence="1 5">Nucleolus</location>
    </subcellularLocation>
</comment>
<keyword evidence="3 5" id="KW-0694">RNA-binding</keyword>
<feature type="domain" description="Nrap protein" evidence="9">
    <location>
        <begin position="529"/>
        <end position="684"/>
    </location>
</feature>
<evidence type="ECO:0000256" key="6">
    <source>
        <dbReference type="SAM" id="MobiDB-lite"/>
    </source>
</evidence>
<name>A0ABQ8JY33_9APHY</name>
<dbReference type="InterPro" id="IPR035371">
    <property type="entry name" value="Nrap_D6"/>
</dbReference>
<dbReference type="InterPro" id="IPR035369">
    <property type="entry name" value="Nrap_D4"/>
</dbReference>
<dbReference type="PANTHER" id="PTHR17972">
    <property type="entry name" value="NUCLEOLAR RNA-ASSOCIATED PROTEIN"/>
    <property type="match status" value="1"/>
</dbReference>
<evidence type="ECO:0000313" key="14">
    <source>
        <dbReference type="Proteomes" id="UP000814176"/>
    </source>
</evidence>
<keyword evidence="5" id="KW-0687">Ribonucleoprotein</keyword>
<accession>A0ABQ8JY33</accession>
<organism evidence="13 14">
    <name type="scientific">Rhodofomes roseus</name>
    <dbReference type="NCBI Taxonomy" id="34475"/>
    <lineage>
        <taxon>Eukaryota</taxon>
        <taxon>Fungi</taxon>
        <taxon>Dikarya</taxon>
        <taxon>Basidiomycota</taxon>
        <taxon>Agaricomycotina</taxon>
        <taxon>Agaricomycetes</taxon>
        <taxon>Polyporales</taxon>
        <taxon>Rhodofomes</taxon>
    </lineage>
</organism>
<dbReference type="Pfam" id="PF17407">
    <property type="entry name" value="Nrap_D6"/>
    <property type="match status" value="1"/>
</dbReference>
<dbReference type="InterPro" id="IPR035370">
    <property type="entry name" value="Nrap_D5"/>
</dbReference>
<evidence type="ECO:0000259" key="10">
    <source>
        <dbReference type="Pfam" id="PF17405"/>
    </source>
</evidence>
<evidence type="ECO:0000313" key="13">
    <source>
        <dbReference type="EMBL" id="KAH9829045.1"/>
    </source>
</evidence>
<dbReference type="InterPro" id="IPR035367">
    <property type="entry name" value="Nrap_D2"/>
</dbReference>
<evidence type="ECO:0000256" key="4">
    <source>
        <dbReference type="ARBA" id="ARBA00023242"/>
    </source>
</evidence>
<evidence type="ECO:0000256" key="2">
    <source>
        <dbReference type="ARBA" id="ARBA00006674"/>
    </source>
</evidence>
<feature type="domain" description="Nrap protein" evidence="7">
    <location>
        <begin position="209"/>
        <end position="354"/>
    </location>
</feature>
<dbReference type="Gene3D" id="3.30.70.3030">
    <property type="match status" value="1"/>
</dbReference>
<feature type="region of interest" description="Disordered" evidence="6">
    <location>
        <begin position="303"/>
        <end position="328"/>
    </location>
</feature>
<dbReference type="InterPro" id="IPR035082">
    <property type="entry name" value="Nrap_D1"/>
</dbReference>
<evidence type="ECO:0000259" key="11">
    <source>
        <dbReference type="Pfam" id="PF17406"/>
    </source>
</evidence>
<evidence type="ECO:0000256" key="1">
    <source>
        <dbReference type="ARBA" id="ARBA00004604"/>
    </source>
</evidence>
<gene>
    <name evidence="13" type="ORF">C8Q71DRAFT_818992</name>
</gene>
<keyword evidence="5" id="KW-0698">rRNA processing</keyword>
<comment type="similarity">
    <text evidence="2 5">Belongs to the NRAP family.</text>
</comment>
<dbReference type="Gene3D" id="1.10.1410.10">
    <property type="match status" value="2"/>
</dbReference>